<evidence type="ECO:0000313" key="2">
    <source>
        <dbReference type="WBParaSite" id="MCU_003208-RA"/>
    </source>
</evidence>
<organism evidence="2">
    <name type="scientific">Mesocestoides corti</name>
    <name type="common">Flatworm</name>
    <dbReference type="NCBI Taxonomy" id="53468"/>
    <lineage>
        <taxon>Eukaryota</taxon>
        <taxon>Metazoa</taxon>
        <taxon>Spiralia</taxon>
        <taxon>Lophotrochozoa</taxon>
        <taxon>Platyhelminthes</taxon>
        <taxon>Cestoda</taxon>
        <taxon>Eucestoda</taxon>
        <taxon>Cyclophyllidea</taxon>
        <taxon>Mesocestoididae</taxon>
        <taxon>Mesocestoides</taxon>
    </lineage>
</organism>
<name>A0A5K3EUV3_MESCO</name>
<reference evidence="2" key="1">
    <citation type="submission" date="2019-11" db="UniProtKB">
        <authorList>
            <consortium name="WormBaseParasite"/>
        </authorList>
    </citation>
    <scope>IDENTIFICATION</scope>
</reference>
<dbReference type="WBParaSite" id="MCU_003208-RA">
    <property type="protein sequence ID" value="MCU_003208-RA"/>
    <property type="gene ID" value="MCU_003208"/>
</dbReference>
<protein>
    <submittedName>
        <fullName evidence="2">Uncharacterized protein</fullName>
    </submittedName>
</protein>
<evidence type="ECO:0000256" key="1">
    <source>
        <dbReference type="SAM" id="MobiDB-lite"/>
    </source>
</evidence>
<feature type="compositionally biased region" description="Low complexity" evidence="1">
    <location>
        <begin position="102"/>
        <end position="121"/>
    </location>
</feature>
<dbReference type="AlphaFoldDB" id="A0A5K3EUV3"/>
<proteinExistence type="predicted"/>
<sequence length="152" mass="16911">MTISSVTRAVAGSECLMAVDGALELQSLLPTKGLWSHYDMVRYPCALIGPARSPSSRLENEHIIGDAIGCWSRMLRGHRWVSGVTSLLPTRGLWSHPYTDLQPQQQQRTTSRSHQSSQPTPETRCPLFFSISSERSMYHRSHSRGGGIFVAD</sequence>
<accession>A0A5K3EUV3</accession>
<feature type="region of interest" description="Disordered" evidence="1">
    <location>
        <begin position="98"/>
        <end position="125"/>
    </location>
</feature>